<evidence type="ECO:0000313" key="28">
    <source>
        <dbReference type="EMBL" id="NOV45280.1"/>
    </source>
</evidence>
<dbReference type="GO" id="GO:0030427">
    <property type="term" value="C:site of polarized growth"/>
    <property type="evidence" value="ECO:0007669"/>
    <property type="project" value="TreeGrafter"/>
</dbReference>
<evidence type="ECO:0000256" key="20">
    <source>
        <dbReference type="ARBA" id="ARBA00023054"/>
    </source>
</evidence>
<evidence type="ECO:0000256" key="10">
    <source>
        <dbReference type="ARBA" id="ARBA00004600"/>
    </source>
</evidence>
<feature type="domain" description="SH3" evidence="27">
    <location>
        <begin position="456"/>
        <end position="515"/>
    </location>
</feature>
<evidence type="ECO:0000256" key="26">
    <source>
        <dbReference type="SAM" id="MobiDB-lite"/>
    </source>
</evidence>
<dbReference type="AlphaFoldDB" id="A0A6M2DHY1"/>
<dbReference type="Gene3D" id="2.30.30.40">
    <property type="entry name" value="SH3 Domains"/>
    <property type="match status" value="1"/>
</dbReference>
<sequence>MWKAAVGRDVNVDASPTNDDDWETDPNFVNDVSEQEQRWGNSGRTAGAIDMNQLREETAIADAENKKKQLEDGPKAAYGYGGKFGVQADRMDKVAVGHDYISKVEKHASQKDYTTGFGGKFGVQTDRKDKSAVGWEHIEKIEKHASQKDYSTGFGGKFGVQTDRIDKSAHGWDYVEKVEKHESQKDYAVGFGGKFGVQNDRQDKSALGWDHLEKPQKHESQTDHKVGFGGKFGVQTDRMDKSAVSFKEQTEAVGTNYTKAKPDIGSAKPSSIKARFENMAKESEEQVRQRTQVEREKRRQDELREQELAKKQQQQQQQEQDAISSNRRTNKEITTGREKSISSAINAFNNVKDEVKSPTRAQPIKLPTNSTVINGEVAAAKANPPDVVPNEAKLKFQEINDISEISLSPSSPKDDSSSLKGFEKLEAEVNAATEAELKAALGSGNGTLQEESEIEDLGLVAIALYDYQAAAEDEISFDPDDVITHIDMIDEGWWRGLCKDQYGLFPANYVQLQQQ</sequence>
<dbReference type="GO" id="GO:0016477">
    <property type="term" value="P:cell migration"/>
    <property type="evidence" value="ECO:0007669"/>
    <property type="project" value="TreeGrafter"/>
</dbReference>
<comment type="subcellular location">
    <subcellularLocation>
        <location evidence="4">Cell junction</location>
        <location evidence="4">Focal adhesion</location>
    </subcellularLocation>
    <subcellularLocation>
        <location evidence="1">Cell membrane</location>
    </subcellularLocation>
    <subcellularLocation>
        <location evidence="5">Cell projection</location>
        <location evidence="5">Dendrite</location>
    </subcellularLocation>
    <subcellularLocation>
        <location evidence="9">Cell projection</location>
        <location evidence="9">Dendritic spine</location>
    </subcellularLocation>
    <subcellularLocation>
        <location evidence="7">Cell projection</location>
        <location evidence="7">Lamellipodium</location>
    </subcellularLocation>
    <subcellularLocation>
        <location evidence="6">Cell projection</location>
        <location evidence="6">Ruffle</location>
    </subcellularLocation>
    <subcellularLocation>
        <location evidence="8">Cytoplasm</location>
        <location evidence="8">Cell cortex</location>
    </subcellularLocation>
    <subcellularLocation>
        <location evidence="3">Cytoplasm</location>
        <location evidence="3">Cytoskeleton</location>
    </subcellularLocation>
    <subcellularLocation>
        <location evidence="2">Endoplasmic reticulum</location>
    </subcellularLocation>
    <subcellularLocation>
        <location evidence="10">Membrane</location>
        <location evidence="10">Clathrin-coated pit</location>
    </subcellularLocation>
</comment>
<feature type="region of interest" description="Disordered" evidence="26">
    <location>
        <begin position="212"/>
        <end position="234"/>
    </location>
</feature>
<evidence type="ECO:0000256" key="5">
    <source>
        <dbReference type="ARBA" id="ARBA00004279"/>
    </source>
</evidence>
<evidence type="ECO:0000256" key="18">
    <source>
        <dbReference type="ARBA" id="ARBA00022949"/>
    </source>
</evidence>
<dbReference type="SMART" id="SM00326">
    <property type="entry name" value="SH3"/>
    <property type="match status" value="1"/>
</dbReference>
<feature type="compositionally biased region" description="Basic and acidic residues" evidence="26">
    <location>
        <begin position="279"/>
        <end position="310"/>
    </location>
</feature>
<proteinExistence type="predicted"/>
<keyword evidence="16" id="KW-0677">Repeat</keyword>
<keyword evidence="18" id="KW-0965">Cell junction</keyword>
<reference evidence="28" key="1">
    <citation type="submission" date="2020-03" db="EMBL/GenBank/DDBJ databases">
        <title>Transcriptomic Profiling of the Digestive Tract of the Rat Flea, Xenopsylla cheopis, Following Blood Feeding and Infection with Yersinia pestis.</title>
        <authorList>
            <person name="Bland D.M."/>
            <person name="Martens C.A."/>
            <person name="Virtaneva K."/>
            <person name="Kanakabandi K."/>
            <person name="Long D."/>
            <person name="Rosenke R."/>
            <person name="Saturday G.A."/>
            <person name="Hoyt F.H."/>
            <person name="Bruno D.P."/>
            <person name="Ribeiro J.M.C."/>
            <person name="Hinnebusch J."/>
        </authorList>
    </citation>
    <scope>NUCLEOTIDE SEQUENCE</scope>
</reference>
<dbReference type="GO" id="GO:0005884">
    <property type="term" value="C:actin filament"/>
    <property type="evidence" value="ECO:0007669"/>
    <property type="project" value="TreeGrafter"/>
</dbReference>
<dbReference type="GO" id="GO:0051015">
    <property type="term" value="F:actin filament binding"/>
    <property type="evidence" value="ECO:0007669"/>
    <property type="project" value="TreeGrafter"/>
</dbReference>
<dbReference type="Pfam" id="PF02218">
    <property type="entry name" value="HS1_rep"/>
    <property type="match status" value="5"/>
</dbReference>
<evidence type="ECO:0000256" key="24">
    <source>
        <dbReference type="ARBA" id="ARBA00023273"/>
    </source>
</evidence>
<dbReference type="PROSITE" id="PS50002">
    <property type="entry name" value="SH3"/>
    <property type="match status" value="1"/>
</dbReference>
<keyword evidence="15" id="KW-0254">Endocytosis</keyword>
<feature type="region of interest" description="Disordered" evidence="26">
    <location>
        <begin position="1"/>
        <end position="28"/>
    </location>
</feature>
<dbReference type="GO" id="GO:0005925">
    <property type="term" value="C:focal adhesion"/>
    <property type="evidence" value="ECO:0007669"/>
    <property type="project" value="UniProtKB-SubCell"/>
</dbReference>
<evidence type="ECO:0000256" key="14">
    <source>
        <dbReference type="ARBA" id="ARBA00022553"/>
    </source>
</evidence>
<dbReference type="InterPro" id="IPR035716">
    <property type="entry name" value="Cortactin_SH3"/>
</dbReference>
<evidence type="ECO:0000256" key="11">
    <source>
        <dbReference type="ARBA" id="ARBA00022443"/>
    </source>
</evidence>
<dbReference type="FunFam" id="2.30.30.40:FF:000087">
    <property type="entry name" value="Src substrate cortactin"/>
    <property type="match status" value="1"/>
</dbReference>
<keyword evidence="14" id="KW-0597">Phosphoprotein</keyword>
<dbReference type="GO" id="GO:0005783">
    <property type="term" value="C:endoplasmic reticulum"/>
    <property type="evidence" value="ECO:0007669"/>
    <property type="project" value="UniProtKB-SubCell"/>
</dbReference>
<evidence type="ECO:0000256" key="9">
    <source>
        <dbReference type="ARBA" id="ARBA00004552"/>
    </source>
</evidence>
<organism evidence="28">
    <name type="scientific">Xenopsylla cheopis</name>
    <name type="common">Oriental rat flea</name>
    <name type="synonym">Pulex cheopis</name>
    <dbReference type="NCBI Taxonomy" id="163159"/>
    <lineage>
        <taxon>Eukaryota</taxon>
        <taxon>Metazoa</taxon>
        <taxon>Ecdysozoa</taxon>
        <taxon>Arthropoda</taxon>
        <taxon>Hexapoda</taxon>
        <taxon>Insecta</taxon>
        <taxon>Pterygota</taxon>
        <taxon>Neoptera</taxon>
        <taxon>Endopterygota</taxon>
        <taxon>Siphonaptera</taxon>
        <taxon>Pulicidae</taxon>
        <taxon>Xenopsyllinae</taxon>
        <taxon>Xenopsylla</taxon>
    </lineage>
</organism>
<evidence type="ECO:0000256" key="3">
    <source>
        <dbReference type="ARBA" id="ARBA00004245"/>
    </source>
</evidence>
<dbReference type="PANTHER" id="PTHR10829:SF23">
    <property type="entry name" value="CORTACTIN, ISOFORM A"/>
    <property type="match status" value="1"/>
</dbReference>
<evidence type="ECO:0000256" key="25">
    <source>
        <dbReference type="PROSITE-ProRule" id="PRU00192"/>
    </source>
</evidence>
<dbReference type="GO" id="GO:0001726">
    <property type="term" value="C:ruffle"/>
    <property type="evidence" value="ECO:0007669"/>
    <property type="project" value="UniProtKB-SubCell"/>
</dbReference>
<feature type="region of interest" description="Disordered" evidence="26">
    <location>
        <begin position="279"/>
        <end position="338"/>
    </location>
</feature>
<keyword evidence="24" id="KW-0966">Cell projection</keyword>
<evidence type="ECO:0000256" key="7">
    <source>
        <dbReference type="ARBA" id="ARBA00004510"/>
    </source>
</evidence>
<feature type="compositionally biased region" description="Basic and acidic residues" evidence="26">
    <location>
        <begin position="329"/>
        <end position="338"/>
    </location>
</feature>
<keyword evidence="13" id="KW-0963">Cytoplasm</keyword>
<keyword evidence="22" id="KW-0168">Coated pit</keyword>
<dbReference type="GO" id="GO:0005905">
    <property type="term" value="C:clathrin-coated pit"/>
    <property type="evidence" value="ECO:0007669"/>
    <property type="project" value="UniProtKB-SubCell"/>
</dbReference>
<evidence type="ECO:0000256" key="19">
    <source>
        <dbReference type="ARBA" id="ARBA00023018"/>
    </source>
</evidence>
<dbReference type="SUPFAM" id="SSF50044">
    <property type="entry name" value="SH3-domain"/>
    <property type="match status" value="1"/>
</dbReference>
<dbReference type="EMBL" id="GIIL01001554">
    <property type="protein sequence ID" value="NOV45280.1"/>
    <property type="molecule type" value="Transcribed_RNA"/>
</dbReference>
<evidence type="ECO:0000256" key="6">
    <source>
        <dbReference type="ARBA" id="ARBA00004466"/>
    </source>
</evidence>
<dbReference type="GO" id="GO:0030864">
    <property type="term" value="C:cortical actin cytoskeleton"/>
    <property type="evidence" value="ECO:0007669"/>
    <property type="project" value="TreeGrafter"/>
</dbReference>
<evidence type="ECO:0000256" key="2">
    <source>
        <dbReference type="ARBA" id="ARBA00004240"/>
    </source>
</evidence>
<evidence type="ECO:0000256" key="13">
    <source>
        <dbReference type="ARBA" id="ARBA00022490"/>
    </source>
</evidence>
<dbReference type="CDD" id="cd11959">
    <property type="entry name" value="SH3_Cortactin"/>
    <property type="match status" value="1"/>
</dbReference>
<evidence type="ECO:0000256" key="23">
    <source>
        <dbReference type="ARBA" id="ARBA00023212"/>
    </source>
</evidence>
<dbReference type="GO" id="GO:0043197">
    <property type="term" value="C:dendritic spine"/>
    <property type="evidence" value="ECO:0007669"/>
    <property type="project" value="UniProtKB-SubCell"/>
</dbReference>
<protein>
    <submittedName>
        <fullName evidence="28">Putative src substrate cortactin isoform x2</fullName>
    </submittedName>
</protein>
<dbReference type="InterPro" id="IPR001452">
    <property type="entry name" value="SH3_domain"/>
</dbReference>
<dbReference type="GO" id="GO:0030833">
    <property type="term" value="P:regulation of actin filament polymerization"/>
    <property type="evidence" value="ECO:0007669"/>
    <property type="project" value="TreeGrafter"/>
</dbReference>
<evidence type="ECO:0000256" key="16">
    <source>
        <dbReference type="ARBA" id="ARBA00022737"/>
    </source>
</evidence>
<evidence type="ECO:0000256" key="15">
    <source>
        <dbReference type="ARBA" id="ARBA00022583"/>
    </source>
</evidence>
<feature type="compositionally biased region" description="Basic and acidic residues" evidence="26">
    <location>
        <begin position="212"/>
        <end position="226"/>
    </location>
</feature>
<evidence type="ECO:0000256" key="22">
    <source>
        <dbReference type="ARBA" id="ARBA00023176"/>
    </source>
</evidence>
<evidence type="ECO:0000256" key="1">
    <source>
        <dbReference type="ARBA" id="ARBA00004236"/>
    </source>
</evidence>
<evidence type="ECO:0000256" key="8">
    <source>
        <dbReference type="ARBA" id="ARBA00004544"/>
    </source>
</evidence>
<keyword evidence="21" id="KW-0472">Membrane</keyword>
<dbReference type="InterPro" id="IPR003134">
    <property type="entry name" value="Hs1_Cortactin"/>
</dbReference>
<dbReference type="GO" id="GO:0006897">
    <property type="term" value="P:endocytosis"/>
    <property type="evidence" value="ECO:0007669"/>
    <property type="project" value="UniProtKB-KW"/>
</dbReference>
<dbReference type="Pfam" id="PF00018">
    <property type="entry name" value="SH3_1"/>
    <property type="match status" value="1"/>
</dbReference>
<evidence type="ECO:0000256" key="17">
    <source>
        <dbReference type="ARBA" id="ARBA00022824"/>
    </source>
</evidence>
<keyword evidence="19" id="KW-0770">Synapse</keyword>
<keyword evidence="23" id="KW-0206">Cytoskeleton</keyword>
<evidence type="ECO:0000256" key="4">
    <source>
        <dbReference type="ARBA" id="ARBA00004246"/>
    </source>
</evidence>
<dbReference type="GO" id="GO:0030027">
    <property type="term" value="C:lamellipodium"/>
    <property type="evidence" value="ECO:0007669"/>
    <property type="project" value="UniProtKB-SubCell"/>
</dbReference>
<keyword evidence="12" id="KW-1003">Cell membrane</keyword>
<name>A0A6M2DHY1_XENCH</name>
<keyword evidence="11 25" id="KW-0728">SH3 domain</keyword>
<dbReference type="GO" id="GO:0005886">
    <property type="term" value="C:plasma membrane"/>
    <property type="evidence" value="ECO:0007669"/>
    <property type="project" value="UniProtKB-SubCell"/>
</dbReference>
<dbReference type="InterPro" id="IPR036028">
    <property type="entry name" value="SH3-like_dom_sf"/>
</dbReference>
<keyword evidence="17" id="KW-0256">Endoplasmic reticulum</keyword>
<dbReference type="PROSITE" id="PS51090">
    <property type="entry name" value="CORTACTIN"/>
    <property type="match status" value="5"/>
</dbReference>
<dbReference type="PRINTS" id="PR00452">
    <property type="entry name" value="SH3DOMAIN"/>
</dbReference>
<accession>A0A6M2DHY1</accession>
<dbReference type="PANTHER" id="PTHR10829">
    <property type="entry name" value="CORTACTIN AND DREBRIN"/>
    <property type="match status" value="1"/>
</dbReference>
<evidence type="ECO:0000256" key="12">
    <source>
        <dbReference type="ARBA" id="ARBA00022475"/>
    </source>
</evidence>
<keyword evidence="20" id="KW-0175">Coiled coil</keyword>
<evidence type="ECO:0000259" key="27">
    <source>
        <dbReference type="PROSITE" id="PS50002"/>
    </source>
</evidence>
<evidence type="ECO:0000256" key="21">
    <source>
        <dbReference type="ARBA" id="ARBA00023136"/>
    </source>
</evidence>
<feature type="compositionally biased region" description="Low complexity" evidence="26">
    <location>
        <begin position="311"/>
        <end position="320"/>
    </location>
</feature>